<comment type="caution">
    <text evidence="2">The sequence shown here is derived from an EMBL/GenBank/DDBJ whole genome shotgun (WGS) entry which is preliminary data.</text>
</comment>
<feature type="compositionally biased region" description="Polar residues" evidence="1">
    <location>
        <begin position="222"/>
        <end position="232"/>
    </location>
</feature>
<organism evidence="2 3">
    <name type="scientific">Helicobacter magdeburgensis</name>
    <dbReference type="NCBI Taxonomy" id="471858"/>
    <lineage>
        <taxon>Bacteria</taxon>
        <taxon>Pseudomonadati</taxon>
        <taxon>Campylobacterota</taxon>
        <taxon>Epsilonproteobacteria</taxon>
        <taxon>Campylobacterales</taxon>
        <taxon>Helicobacteraceae</taxon>
        <taxon>Helicobacter</taxon>
    </lineage>
</organism>
<dbReference type="AlphaFoldDB" id="A0A4U8SWL6"/>
<proteinExistence type="predicted"/>
<dbReference type="Proteomes" id="UP000029921">
    <property type="component" value="Unassembled WGS sequence"/>
</dbReference>
<evidence type="ECO:0000313" key="3">
    <source>
        <dbReference type="Proteomes" id="UP000029921"/>
    </source>
</evidence>
<evidence type="ECO:0000313" key="2">
    <source>
        <dbReference type="EMBL" id="TLD91303.1"/>
    </source>
</evidence>
<sequence length="249" mass="28830">MPTSTTELLKTELGKAFLEAKQKDDRARMFYKKNEIGEDVVIQWNPYKKLDENPYAIVVANAFDEMIKKTIPQDAVLSTSFQNWINRTKNELIVDSKIARDDYFKAQTNFETGEYTENKGNDLLKAKMDYLEMTLSRFQKAFTTHMERNADKAFADEATLEKFKAYYIQQSEKVNERLEKGDFSAYDRKDKEGNVIKAGSEEDAQQHKSNIDSLLSDVAKAQQEQNAKTQEQVTEDYVGDTLDKIHKMR</sequence>
<evidence type="ECO:0000256" key="1">
    <source>
        <dbReference type="SAM" id="MobiDB-lite"/>
    </source>
</evidence>
<reference evidence="2 3" key="1">
    <citation type="journal article" date="2014" name="Genome Announc.">
        <title>Draft genome sequences of eight enterohepatic helicobacter species isolated from both laboratory and wild rodents.</title>
        <authorList>
            <person name="Sheh A."/>
            <person name="Shen Z."/>
            <person name="Fox J.G."/>
        </authorList>
    </citation>
    <scope>NUCLEOTIDE SEQUENCE [LARGE SCALE GENOMIC DNA]</scope>
    <source>
        <strain evidence="2 3">MIT 96-1001</strain>
    </source>
</reference>
<keyword evidence="3" id="KW-1185">Reference proteome</keyword>
<dbReference type="RefSeq" id="WP_034585763.1">
    <property type="nucleotide sequence ID" value="NZ_JRPE02000017.1"/>
</dbReference>
<protein>
    <submittedName>
        <fullName evidence="2">Uncharacterized protein</fullName>
    </submittedName>
</protein>
<name>A0A4U8SWL6_9HELI</name>
<dbReference type="EMBL" id="JRPE02000017">
    <property type="protein sequence ID" value="TLD91303.1"/>
    <property type="molecule type" value="Genomic_DNA"/>
</dbReference>
<feature type="region of interest" description="Disordered" evidence="1">
    <location>
        <begin position="199"/>
        <end position="233"/>
    </location>
</feature>
<gene>
    <name evidence="2" type="ORF">LS74_009340</name>
</gene>
<accession>A0A4U8SWL6</accession>